<sequence length="302" mass="33771">MHTIVSRLFGKTTRERVANTISYLLIAACVSLGMQLKWALKSPAPAQWNAYSAQANSHLYDVLNPATPVAMPIVSHRGGIVPGIHEAGTIARLNHNYGQGQRLFELDFSWTSDEQIVVKHDWNERSVIPTREEYLAESPEDHASIEMVYDWLATHPDAFVVTDCKKRSLEGAARIRMDRPELVPQFILQIYQFKDYDLVQSQGFRNVILTLYRCLSEEATTNITEFMETHDLFALTIPKKRADDRDLILAAKELNVPIYAHTVNEAVDLANLLGNGISGVYSDSLTSSGTAVATVTPEARLN</sequence>
<name>A0ABY1PU94_9BACT</name>
<dbReference type="Gene3D" id="3.20.20.190">
    <property type="entry name" value="Phosphatidylinositol (PI) phosphodiesterase"/>
    <property type="match status" value="1"/>
</dbReference>
<protein>
    <submittedName>
        <fullName evidence="1">Glycerophosphoryl diester phosphodiesterase</fullName>
    </submittedName>
</protein>
<keyword evidence="2" id="KW-1185">Reference proteome</keyword>
<evidence type="ECO:0000313" key="2">
    <source>
        <dbReference type="Proteomes" id="UP001158067"/>
    </source>
</evidence>
<organism evidence="1 2">
    <name type="scientific">Neorhodopirellula lusitana</name>
    <dbReference type="NCBI Taxonomy" id="445327"/>
    <lineage>
        <taxon>Bacteria</taxon>
        <taxon>Pseudomonadati</taxon>
        <taxon>Planctomycetota</taxon>
        <taxon>Planctomycetia</taxon>
        <taxon>Pirellulales</taxon>
        <taxon>Pirellulaceae</taxon>
        <taxon>Neorhodopirellula</taxon>
    </lineage>
</organism>
<dbReference type="EMBL" id="FXUG01000002">
    <property type="protein sequence ID" value="SMP47784.1"/>
    <property type="molecule type" value="Genomic_DNA"/>
</dbReference>
<comment type="caution">
    <text evidence="1">The sequence shown here is derived from an EMBL/GenBank/DDBJ whole genome shotgun (WGS) entry which is preliminary data.</text>
</comment>
<dbReference type="InterPro" id="IPR017946">
    <property type="entry name" value="PLC-like_Pdiesterase_TIM-brl"/>
</dbReference>
<dbReference type="SUPFAM" id="SSF51695">
    <property type="entry name" value="PLC-like phosphodiesterases"/>
    <property type="match status" value="1"/>
</dbReference>
<dbReference type="PROSITE" id="PS51257">
    <property type="entry name" value="PROKAR_LIPOPROTEIN"/>
    <property type="match status" value="1"/>
</dbReference>
<reference evidence="1 2" key="1">
    <citation type="submission" date="2017-05" db="EMBL/GenBank/DDBJ databases">
        <authorList>
            <person name="Varghese N."/>
            <person name="Submissions S."/>
        </authorList>
    </citation>
    <scope>NUCLEOTIDE SEQUENCE [LARGE SCALE GENOMIC DNA]</scope>
    <source>
        <strain evidence="1 2">DSM 25457</strain>
    </source>
</reference>
<proteinExistence type="predicted"/>
<dbReference type="Proteomes" id="UP001158067">
    <property type="component" value="Unassembled WGS sequence"/>
</dbReference>
<accession>A0ABY1PU94</accession>
<gene>
    <name evidence="1" type="ORF">SAMN06265222_102338</name>
</gene>
<dbReference type="RefSeq" id="WP_283431656.1">
    <property type="nucleotide sequence ID" value="NZ_CAWLDM010000001.1"/>
</dbReference>
<evidence type="ECO:0000313" key="1">
    <source>
        <dbReference type="EMBL" id="SMP47784.1"/>
    </source>
</evidence>